<comment type="similarity">
    <text evidence="2 11">Belongs to the UQCR10/QCR9 family.</text>
</comment>
<dbReference type="InterPro" id="IPR008027">
    <property type="entry name" value="QCR9"/>
</dbReference>
<keyword evidence="8 11" id="KW-1133">Transmembrane helix</keyword>
<evidence type="ECO:0000256" key="9">
    <source>
        <dbReference type="ARBA" id="ARBA00023128"/>
    </source>
</evidence>
<evidence type="ECO:0000256" key="7">
    <source>
        <dbReference type="ARBA" id="ARBA00022982"/>
    </source>
</evidence>
<evidence type="ECO:0000256" key="6">
    <source>
        <dbReference type="ARBA" id="ARBA00022792"/>
    </source>
</evidence>
<dbReference type="SUPFAM" id="SSF81514">
    <property type="entry name" value="Subunit X (non-heme 7 kDa protein) of cytochrome bc1 complex (Ubiquinol-cytochrome c reductase)"/>
    <property type="match status" value="1"/>
</dbReference>
<evidence type="ECO:0000256" key="4">
    <source>
        <dbReference type="ARBA" id="ARBA00022660"/>
    </source>
</evidence>
<dbReference type="EMBL" id="VLTN01000054">
    <property type="protein sequence ID" value="KAA0148382.1"/>
    <property type="molecule type" value="Genomic_DNA"/>
</dbReference>
<comment type="subcellular location">
    <subcellularLocation>
        <location evidence="1 11">Mitochondrion inner membrane</location>
        <topology evidence="1 11">Single-pass membrane protein</topology>
    </subcellularLocation>
</comment>
<accession>A0A5A8DV41</accession>
<dbReference type="GO" id="GO:0005743">
    <property type="term" value="C:mitochondrial inner membrane"/>
    <property type="evidence" value="ECO:0007669"/>
    <property type="project" value="UniProtKB-SubCell"/>
</dbReference>
<dbReference type="EMBL" id="VLTO01000016">
    <property type="protein sequence ID" value="KAA0175106.1"/>
    <property type="molecule type" value="Genomic_DNA"/>
</dbReference>
<dbReference type="AlphaFoldDB" id="A0A5A8DV41"/>
<evidence type="ECO:0000256" key="3">
    <source>
        <dbReference type="ARBA" id="ARBA00022448"/>
    </source>
</evidence>
<feature type="transmembrane region" description="Helical" evidence="11">
    <location>
        <begin position="12"/>
        <end position="35"/>
    </location>
</feature>
<dbReference type="Proteomes" id="UP000323011">
    <property type="component" value="Unassembled WGS sequence"/>
</dbReference>
<keyword evidence="9 11" id="KW-0496">Mitochondrion</keyword>
<evidence type="ECO:0000256" key="1">
    <source>
        <dbReference type="ARBA" id="ARBA00004434"/>
    </source>
</evidence>
<evidence type="ECO:0000313" key="14">
    <source>
        <dbReference type="EMBL" id="KAA0169276.1"/>
    </source>
</evidence>
<dbReference type="Pfam" id="PF05365">
    <property type="entry name" value="UCR_UQCRX_QCR9"/>
    <property type="match status" value="1"/>
</dbReference>
<keyword evidence="17" id="KW-1185">Reference proteome</keyword>
<evidence type="ECO:0000256" key="8">
    <source>
        <dbReference type="ARBA" id="ARBA00022989"/>
    </source>
</evidence>
<sequence>MYHIVLKKNFNFIMFIIAGAVVTETVTGGIGNTLWSALNHGKTYETVDWSKFRSPLEDEEDEDEDDE</sequence>
<dbReference type="GO" id="GO:0045275">
    <property type="term" value="C:respiratory chain complex III"/>
    <property type="evidence" value="ECO:0007669"/>
    <property type="project" value="UniProtKB-UniRule"/>
</dbReference>
<dbReference type="Gene3D" id="1.20.5.260">
    <property type="entry name" value="Cytochrome b-c1 complex subunit 9"/>
    <property type="match status" value="1"/>
</dbReference>
<keyword evidence="6 11" id="KW-0999">Mitochondrion inner membrane</keyword>
<protein>
    <recommendedName>
        <fullName evidence="11">Complex III subunit 9</fullName>
    </recommendedName>
</protein>
<keyword evidence="10 11" id="KW-0472">Membrane</keyword>
<evidence type="ECO:0000256" key="10">
    <source>
        <dbReference type="ARBA" id="ARBA00023136"/>
    </source>
</evidence>
<keyword evidence="4 11" id="KW-0679">Respiratory chain</keyword>
<evidence type="ECO:0000313" key="17">
    <source>
        <dbReference type="Proteomes" id="UP000323011"/>
    </source>
</evidence>
<evidence type="ECO:0000256" key="5">
    <source>
        <dbReference type="ARBA" id="ARBA00022692"/>
    </source>
</evidence>
<evidence type="ECO:0000313" key="13">
    <source>
        <dbReference type="EMBL" id="KAA0161527.1"/>
    </source>
</evidence>
<proteinExistence type="inferred from homology"/>
<name>A0A5A8DV41_CAFRO</name>
<dbReference type="GO" id="GO:0006122">
    <property type="term" value="P:mitochondrial electron transport, ubiquinol to cytochrome c"/>
    <property type="evidence" value="ECO:0007669"/>
    <property type="project" value="UniProtKB-UniRule"/>
</dbReference>
<comment type="subunit">
    <text evidence="11">Component of the ubiquinol-cytochrome c oxidoreductase (cytochrome b-c1 complex, complex III, CIII), a multisubunit enzyme composed of 3 respiratory subunits cytochrome b, cytochrome c1 and Rieske protein, 2 core protein subunits, and additional low-molecular weight protein subunits.</text>
</comment>
<dbReference type="Proteomes" id="UP000322899">
    <property type="component" value="Unassembled WGS sequence"/>
</dbReference>
<evidence type="ECO:0000313" key="12">
    <source>
        <dbReference type="EMBL" id="KAA0148382.1"/>
    </source>
</evidence>
<keyword evidence="3 11" id="KW-0813">Transport</keyword>
<keyword evidence="7 11" id="KW-0249">Electron transport</keyword>
<evidence type="ECO:0000256" key="11">
    <source>
        <dbReference type="RuleBase" id="RU368056"/>
    </source>
</evidence>
<comment type="function">
    <text evidence="11">Component of the ubiquinol-cytochrome c oxidoreductase, a multisubunit transmembrane complex that is part of the mitochondrial electron transport chain which drives oxidative phosphorylation. The complex plays an important role in the uptake of multiple carbon sources present in different host niches.</text>
</comment>
<keyword evidence="5 11" id="KW-0812">Transmembrane</keyword>
<evidence type="ECO:0000313" key="18">
    <source>
        <dbReference type="Proteomes" id="UP000324907"/>
    </source>
</evidence>
<dbReference type="EMBL" id="VLTM01000035">
    <property type="protein sequence ID" value="KAA0161527.1"/>
    <property type="molecule type" value="Genomic_DNA"/>
</dbReference>
<dbReference type="OrthoDB" id="44067at2759"/>
<reference evidence="16 17" key="1">
    <citation type="submission" date="2019-07" db="EMBL/GenBank/DDBJ databases">
        <title>Genomes of Cafeteria roenbergensis.</title>
        <authorList>
            <person name="Fischer M.G."/>
            <person name="Hackl T."/>
            <person name="Roman M."/>
        </authorList>
    </citation>
    <scope>NUCLEOTIDE SEQUENCE [LARGE SCALE GENOMIC DNA]</scope>
    <source>
        <strain evidence="12 17">BVI</strain>
        <strain evidence="13 19">Cflag</strain>
        <strain evidence="15 16">E4-10P</strain>
        <strain evidence="14 18">RCC970-E3</strain>
    </source>
</reference>
<evidence type="ECO:0000313" key="19">
    <source>
        <dbReference type="Proteomes" id="UP000325113"/>
    </source>
</evidence>
<evidence type="ECO:0000313" key="15">
    <source>
        <dbReference type="EMBL" id="KAA0175106.1"/>
    </source>
</evidence>
<evidence type="ECO:0000256" key="2">
    <source>
        <dbReference type="ARBA" id="ARBA00007856"/>
    </source>
</evidence>
<comment type="caution">
    <text evidence="14">The sequence shown here is derived from an EMBL/GenBank/DDBJ whole genome shotgun (WGS) entry which is preliminary data.</text>
</comment>
<dbReference type="InterPro" id="IPR036656">
    <property type="entry name" value="QCR9_sf"/>
</dbReference>
<gene>
    <name evidence="15" type="ORF">FNF27_03404</name>
    <name evidence="14" type="ORF">FNF28_02230</name>
    <name evidence="12" type="ORF">FNF29_06769</name>
    <name evidence="13" type="ORF">FNF31_03810</name>
</gene>
<dbReference type="Proteomes" id="UP000325113">
    <property type="component" value="Unassembled WGS sequence"/>
</dbReference>
<dbReference type="EMBL" id="VLTL01000024">
    <property type="protein sequence ID" value="KAA0169276.1"/>
    <property type="molecule type" value="Genomic_DNA"/>
</dbReference>
<dbReference type="Proteomes" id="UP000324907">
    <property type="component" value="Unassembled WGS sequence"/>
</dbReference>
<organism evidence="14 18">
    <name type="scientific">Cafeteria roenbergensis</name>
    <name type="common">Marine flagellate</name>
    <dbReference type="NCBI Taxonomy" id="33653"/>
    <lineage>
        <taxon>Eukaryota</taxon>
        <taxon>Sar</taxon>
        <taxon>Stramenopiles</taxon>
        <taxon>Bigyra</taxon>
        <taxon>Opalozoa</taxon>
        <taxon>Bicosoecida</taxon>
        <taxon>Cafeteriaceae</taxon>
        <taxon>Cafeteria</taxon>
    </lineage>
</organism>
<evidence type="ECO:0000313" key="16">
    <source>
        <dbReference type="Proteomes" id="UP000322899"/>
    </source>
</evidence>